<evidence type="ECO:0000313" key="4">
    <source>
        <dbReference type="EMBL" id="GAW93435.1"/>
    </source>
</evidence>
<feature type="domain" description="DUF3048" evidence="2">
    <location>
        <begin position="74"/>
        <end position="203"/>
    </location>
</feature>
<protein>
    <recommendedName>
        <fullName evidence="6">DUF3048 domain-containing protein</fullName>
    </recommendedName>
</protein>
<gene>
    <name evidence="4" type="ORF">KKC1_25690</name>
</gene>
<feature type="compositionally biased region" description="Basic and acidic residues" evidence="1">
    <location>
        <begin position="49"/>
        <end position="61"/>
    </location>
</feature>
<proteinExistence type="predicted"/>
<evidence type="ECO:0000259" key="3">
    <source>
        <dbReference type="Pfam" id="PF17479"/>
    </source>
</evidence>
<dbReference type="InterPro" id="IPR035328">
    <property type="entry name" value="DUF3048_C"/>
</dbReference>
<dbReference type="InterPro" id="IPR021416">
    <property type="entry name" value="DUF3048_N"/>
</dbReference>
<evidence type="ECO:0000256" key="1">
    <source>
        <dbReference type="SAM" id="MobiDB-lite"/>
    </source>
</evidence>
<comment type="caution">
    <text evidence="4">The sequence shown here is derived from an EMBL/GenBank/DDBJ whole genome shotgun (WGS) entry which is preliminary data.</text>
</comment>
<organism evidence="4 5">
    <name type="scientific">Calderihabitans maritimus</name>
    <dbReference type="NCBI Taxonomy" id="1246530"/>
    <lineage>
        <taxon>Bacteria</taxon>
        <taxon>Bacillati</taxon>
        <taxon>Bacillota</taxon>
        <taxon>Clostridia</taxon>
        <taxon>Neomoorellales</taxon>
        <taxon>Calderihabitantaceae</taxon>
        <taxon>Calderihabitans</taxon>
    </lineage>
</organism>
<feature type="region of interest" description="Disordered" evidence="1">
    <location>
        <begin position="39"/>
        <end position="61"/>
    </location>
</feature>
<sequence length="357" mass="40775">MLILACILSAFIAFIYINKWLATPVEPVGMVPGQEELALSSGDISPSPDAEKEEAQKQEPETKVLCPLDGASLKELPARRPLAVMIDNHSRAHPQSGLREADLVYEMLVEGGITRLMAVYYHNSAEKIGPIRSARPYFIDRALDHNAIYVHVGQSPQAQTYFQEKKPAHLDEYSITKGFWRTDDREPPHNLYTSTDNLWQLASDYNLNQQVDLEGFLFGTEENVFNGDREAEEIVIFYPQQFSQVRYVYDPDSRRYRRFMGGKAHIDAETNLQLSASNVIVQFVNTKTIDGVGRLEMDMIGEGKALVFSRGMVKEVRWKKQKLKEATRYLDSEDREVVLEPGQTWIEVVPRDIRIDY</sequence>
<evidence type="ECO:0008006" key="6">
    <source>
        <dbReference type="Google" id="ProtNLM"/>
    </source>
</evidence>
<dbReference type="Pfam" id="PF11258">
    <property type="entry name" value="DUF3048"/>
    <property type="match status" value="1"/>
</dbReference>
<dbReference type="EMBL" id="BDGJ01000142">
    <property type="protein sequence ID" value="GAW93435.1"/>
    <property type="molecule type" value="Genomic_DNA"/>
</dbReference>
<reference evidence="5" key="1">
    <citation type="journal article" date="2017" name="Appl. Environ. Microbiol.">
        <title>Genomic Analysis of Calderihabitans maritimus KKC1, a Thermophilic, Hydrogenogenic, Carboxydotrophic Bacterium Isolated from Marine Sediment.</title>
        <authorList>
            <person name="Omae K."/>
            <person name="Yoneda Y."/>
            <person name="Fukuyama Y."/>
            <person name="Yoshida T."/>
            <person name="Sako Y."/>
        </authorList>
    </citation>
    <scope>NUCLEOTIDE SEQUENCE [LARGE SCALE GENOMIC DNA]</scope>
    <source>
        <strain evidence="5">KKC1</strain>
    </source>
</reference>
<name>A0A1Z5HVU1_9FIRM</name>
<accession>A0A1Z5HVU1</accession>
<dbReference type="Proteomes" id="UP000197032">
    <property type="component" value="Unassembled WGS sequence"/>
</dbReference>
<evidence type="ECO:0000259" key="2">
    <source>
        <dbReference type="Pfam" id="PF11258"/>
    </source>
</evidence>
<dbReference type="Gene3D" id="3.50.90.10">
    <property type="entry name" value="YerB-like"/>
    <property type="match status" value="1"/>
</dbReference>
<keyword evidence="5" id="KW-1185">Reference proteome</keyword>
<feature type="domain" description="DUF3048" evidence="3">
    <location>
        <begin position="241"/>
        <end position="346"/>
    </location>
</feature>
<dbReference type="Pfam" id="PF17479">
    <property type="entry name" value="DUF3048_C"/>
    <property type="match status" value="1"/>
</dbReference>
<dbReference type="AlphaFoldDB" id="A0A1Z5HVU1"/>
<dbReference type="InterPro" id="IPR023158">
    <property type="entry name" value="YerB-like_sf"/>
</dbReference>
<dbReference type="SUPFAM" id="SSF159774">
    <property type="entry name" value="YerB-like"/>
    <property type="match status" value="1"/>
</dbReference>
<evidence type="ECO:0000313" key="5">
    <source>
        <dbReference type="Proteomes" id="UP000197032"/>
    </source>
</evidence>